<keyword evidence="4 6" id="KW-0378">Hydrolase</keyword>
<keyword evidence="9" id="KW-1185">Reference proteome</keyword>
<dbReference type="EC" id="3.5.2.3" evidence="6"/>
<evidence type="ECO:0000256" key="6">
    <source>
        <dbReference type="HAMAP-Rule" id="MF_00220"/>
    </source>
</evidence>
<reference evidence="8 9" key="1">
    <citation type="submission" date="2017-04" db="EMBL/GenBank/DDBJ databases">
        <authorList>
            <person name="Afonso C.L."/>
            <person name="Miller P.J."/>
            <person name="Scott M.A."/>
            <person name="Spackman E."/>
            <person name="Goraichik I."/>
            <person name="Dimitrov K.M."/>
            <person name="Suarez D.L."/>
            <person name="Swayne D.E."/>
        </authorList>
    </citation>
    <scope>NUCLEOTIDE SEQUENCE [LARGE SCALE GENOMIC DNA]</scope>
    <source>
        <strain evidence="8 9">DSM 13146</strain>
    </source>
</reference>
<dbReference type="GO" id="GO:0005737">
    <property type="term" value="C:cytoplasm"/>
    <property type="evidence" value="ECO:0007669"/>
    <property type="project" value="TreeGrafter"/>
</dbReference>
<evidence type="ECO:0000313" key="9">
    <source>
        <dbReference type="Proteomes" id="UP000192783"/>
    </source>
</evidence>
<dbReference type="InterPro" id="IPR002195">
    <property type="entry name" value="Dihydroorotase_CS"/>
</dbReference>
<feature type="binding site" evidence="6">
    <location>
        <position position="69"/>
    </location>
    <ligand>
        <name>Zn(2+)</name>
        <dbReference type="ChEBI" id="CHEBI:29105"/>
        <label>1</label>
    </ligand>
</feature>
<dbReference type="EMBL" id="FWXF01000011">
    <property type="protein sequence ID" value="SMC24891.1"/>
    <property type="molecule type" value="Genomic_DNA"/>
</dbReference>
<feature type="binding site" evidence="6">
    <location>
        <position position="159"/>
    </location>
    <ligand>
        <name>Zn(2+)</name>
        <dbReference type="ChEBI" id="CHEBI:29105"/>
        <label>2</label>
    </ligand>
</feature>
<evidence type="ECO:0000256" key="5">
    <source>
        <dbReference type="ARBA" id="ARBA00022975"/>
    </source>
</evidence>
<dbReference type="SUPFAM" id="SSF51556">
    <property type="entry name" value="Metallo-dependent hydrolases"/>
    <property type="match status" value="1"/>
</dbReference>
<accession>A0A1W1XMZ8</accession>
<dbReference type="NCBIfam" id="TIGR00857">
    <property type="entry name" value="pyrC_multi"/>
    <property type="match status" value="1"/>
</dbReference>
<feature type="binding site" evidence="6">
    <location>
        <position position="186"/>
    </location>
    <ligand>
        <name>Zn(2+)</name>
        <dbReference type="ChEBI" id="CHEBI:29105"/>
        <label>2</label>
    </ligand>
</feature>
<dbReference type="PROSITE" id="PS00483">
    <property type="entry name" value="DIHYDROOROTASE_2"/>
    <property type="match status" value="1"/>
</dbReference>
<dbReference type="GO" id="GO:0044205">
    <property type="term" value="P:'de novo' UMP biosynthetic process"/>
    <property type="evidence" value="ECO:0007669"/>
    <property type="project" value="UniProtKB-UniRule"/>
</dbReference>
<dbReference type="RefSeq" id="WP_084057929.1">
    <property type="nucleotide sequence ID" value="NZ_FWXF01000011.1"/>
</dbReference>
<feature type="binding site" evidence="6">
    <location>
        <position position="101"/>
    </location>
    <ligand>
        <name>substrate</name>
    </ligand>
</feature>
<dbReference type="GO" id="GO:0004151">
    <property type="term" value="F:dihydroorotase activity"/>
    <property type="evidence" value="ECO:0007669"/>
    <property type="project" value="UniProtKB-UniRule"/>
</dbReference>
<dbReference type="Pfam" id="PF12890">
    <property type="entry name" value="DHOase"/>
    <property type="match status" value="1"/>
</dbReference>
<name>A0A1W1XMZ8_9BACT</name>
<feature type="binding site" evidence="6">
    <location>
        <position position="239"/>
    </location>
    <ligand>
        <name>Zn(2+)</name>
        <dbReference type="ChEBI" id="CHEBI:29105"/>
        <label>2</label>
    </ligand>
</feature>
<comment type="similarity">
    <text evidence="2 6">Belongs to the metallo-dependent hydrolases superfamily. DHOase family. Class I DHOase subfamily.</text>
</comment>
<protein>
    <recommendedName>
        <fullName evidence="6">Dihydroorotase</fullName>
        <shortName evidence="6">DHOase</shortName>
        <ecNumber evidence="6">3.5.2.3</ecNumber>
    </recommendedName>
</protein>
<dbReference type="Gene3D" id="3.20.20.140">
    <property type="entry name" value="Metal-dependent hydrolases"/>
    <property type="match status" value="1"/>
</dbReference>
<dbReference type="STRING" id="1121390.SAMN02746041_02133"/>
<dbReference type="InterPro" id="IPR004722">
    <property type="entry name" value="DHOase"/>
</dbReference>
<gene>
    <name evidence="6" type="primary">pyrC</name>
    <name evidence="8" type="ORF">SAMN02746041_02133</name>
</gene>
<keyword evidence="5 6" id="KW-0665">Pyrimidine biosynthesis</keyword>
<dbReference type="OrthoDB" id="9803027at2"/>
<dbReference type="PROSITE" id="PS00482">
    <property type="entry name" value="DIHYDROOROTASE_1"/>
    <property type="match status" value="1"/>
</dbReference>
<dbReference type="SUPFAM" id="SSF51338">
    <property type="entry name" value="Composite domain of metallo-dependent hydrolases"/>
    <property type="match status" value="1"/>
</dbReference>
<dbReference type="InterPro" id="IPR032466">
    <property type="entry name" value="Metal_Hydrolase"/>
</dbReference>
<dbReference type="InterPro" id="IPR011059">
    <property type="entry name" value="Metal-dep_hydrolase_composite"/>
</dbReference>
<organism evidence="8 9">
    <name type="scientific">Desulfacinum hydrothermale DSM 13146</name>
    <dbReference type="NCBI Taxonomy" id="1121390"/>
    <lineage>
        <taxon>Bacteria</taxon>
        <taxon>Pseudomonadati</taxon>
        <taxon>Thermodesulfobacteriota</taxon>
        <taxon>Syntrophobacteria</taxon>
        <taxon>Syntrophobacterales</taxon>
        <taxon>Syntrophobacteraceae</taxon>
        <taxon>Desulfacinum</taxon>
    </lineage>
</organism>
<dbReference type="Gene3D" id="2.30.40.10">
    <property type="entry name" value="Urease, subunit C, domain 1"/>
    <property type="match status" value="1"/>
</dbReference>
<evidence type="ECO:0000256" key="1">
    <source>
        <dbReference type="ARBA" id="ARBA00002368"/>
    </source>
</evidence>
<dbReference type="InterPro" id="IPR050138">
    <property type="entry name" value="DHOase/Allantoinase_Hydrolase"/>
</dbReference>
<dbReference type="CDD" id="cd01317">
    <property type="entry name" value="DHOase_IIa"/>
    <property type="match status" value="1"/>
</dbReference>
<dbReference type="AlphaFoldDB" id="A0A1W1XMZ8"/>
<feature type="active site" evidence="6">
    <location>
        <position position="312"/>
    </location>
</feature>
<feature type="binding site" evidence="6">
    <location>
        <position position="285"/>
    </location>
    <ligand>
        <name>substrate</name>
    </ligand>
</feature>
<dbReference type="Proteomes" id="UP000192783">
    <property type="component" value="Unassembled WGS sequence"/>
</dbReference>
<proteinExistence type="inferred from homology"/>
<dbReference type="GO" id="GO:0006145">
    <property type="term" value="P:purine nucleobase catabolic process"/>
    <property type="evidence" value="ECO:0007669"/>
    <property type="project" value="TreeGrafter"/>
</dbReference>
<keyword evidence="3 6" id="KW-0479">Metal-binding</keyword>
<evidence type="ECO:0000313" key="8">
    <source>
        <dbReference type="EMBL" id="SMC24891.1"/>
    </source>
</evidence>
<dbReference type="GO" id="GO:0008270">
    <property type="term" value="F:zinc ion binding"/>
    <property type="evidence" value="ECO:0007669"/>
    <property type="project" value="UniProtKB-UniRule"/>
</dbReference>
<comment type="caution">
    <text evidence="6">Lacks conserved residue(s) required for the propagation of feature annotation.</text>
</comment>
<dbReference type="InterPro" id="IPR024403">
    <property type="entry name" value="DHOase_cat"/>
</dbReference>
<dbReference type="UniPathway" id="UPA00070">
    <property type="reaction ID" value="UER00117"/>
</dbReference>
<evidence type="ECO:0000259" key="7">
    <source>
        <dbReference type="Pfam" id="PF12890"/>
    </source>
</evidence>
<feature type="binding site" evidence="6">
    <location>
        <position position="316"/>
    </location>
    <ligand>
        <name>substrate</name>
    </ligand>
</feature>
<dbReference type="GO" id="GO:0004038">
    <property type="term" value="F:allantoinase activity"/>
    <property type="evidence" value="ECO:0007669"/>
    <property type="project" value="TreeGrafter"/>
</dbReference>
<dbReference type="PANTHER" id="PTHR43668:SF2">
    <property type="entry name" value="ALLANTOINASE"/>
    <property type="match status" value="1"/>
</dbReference>
<feature type="binding site" evidence="6">
    <location>
        <position position="67"/>
    </location>
    <ligand>
        <name>Zn(2+)</name>
        <dbReference type="ChEBI" id="CHEBI:29105"/>
        <label>1</label>
    </ligand>
</feature>
<feature type="binding site" evidence="6">
    <location>
        <position position="159"/>
    </location>
    <ligand>
        <name>Zn(2+)</name>
        <dbReference type="ChEBI" id="CHEBI:29105"/>
        <label>1</label>
    </ligand>
</feature>
<dbReference type="PANTHER" id="PTHR43668">
    <property type="entry name" value="ALLANTOINASE"/>
    <property type="match status" value="1"/>
</dbReference>
<evidence type="ECO:0000256" key="4">
    <source>
        <dbReference type="ARBA" id="ARBA00022801"/>
    </source>
</evidence>
<keyword evidence="6" id="KW-0862">Zinc</keyword>
<sequence length="430" mass="46252">MKQADLILQNARILDPERGLDTVGDVVIRHGILETVGSRAPSPEECPDLEVMDAGGKWVVPAWVDMHVHLREPGEEYKETIETGTAAAVAGGYGAVACMPNTRPVNDTAAVTDFIRRRARQEGYCRVYPVGAISKGLEGKELAEFGELRQAGAVAVSDDGRPVMDSLLMRRALEYAQAFDLVVISHAEDLHLAQGGLMNEGAVSTRLGLRGIPAASEAVMVARDLLLAELTGGTLHIAHVSTEASVRLIRDAKSRGVRVTCETAPHYFTLTDASLEGFDPVFKVNPPLRSQRDLEAVRQGLADGTIDVVATDHAPHSSLEKDTEFEYAANGMIGLESALPLVLQLIRDGIGGPLEILAKVTCNPARILGIPMGSLRAGTPAHLTLIDPEQEYVIDAGTFHSKARNCPFHGWPVKGRAILTIVDGVVRYPF</sequence>
<comment type="catalytic activity">
    <reaction evidence="6">
        <text>(S)-dihydroorotate + H2O = N-carbamoyl-L-aspartate + H(+)</text>
        <dbReference type="Rhea" id="RHEA:24296"/>
        <dbReference type="ChEBI" id="CHEBI:15377"/>
        <dbReference type="ChEBI" id="CHEBI:15378"/>
        <dbReference type="ChEBI" id="CHEBI:30864"/>
        <dbReference type="ChEBI" id="CHEBI:32814"/>
        <dbReference type="EC" id="3.5.2.3"/>
    </reaction>
</comment>
<feature type="domain" description="Dihydroorotase catalytic" evidence="7">
    <location>
        <begin position="56"/>
        <end position="243"/>
    </location>
</feature>
<comment type="function">
    <text evidence="1 6">Catalyzes the reversible cyclization of carbamoyl aspartate to dihydroorotate.</text>
</comment>
<comment type="cofactor">
    <cofactor evidence="6">
        <name>Zn(2+)</name>
        <dbReference type="ChEBI" id="CHEBI:29105"/>
    </cofactor>
    <text evidence="6">Binds 2 Zn(2+) ions per subunit.</text>
</comment>
<comment type="pathway">
    <text evidence="6">Pyrimidine metabolism; UMP biosynthesis via de novo pathway; (S)-dihydroorotate from bicarbonate: step 3/3.</text>
</comment>
<feature type="binding site" evidence="6">
    <location>
        <begin position="69"/>
        <end position="71"/>
    </location>
    <ligand>
        <name>substrate</name>
    </ligand>
</feature>
<evidence type="ECO:0000256" key="2">
    <source>
        <dbReference type="ARBA" id="ARBA00010286"/>
    </source>
</evidence>
<evidence type="ECO:0000256" key="3">
    <source>
        <dbReference type="ARBA" id="ARBA00022723"/>
    </source>
</evidence>
<dbReference type="HAMAP" id="MF_00220_B">
    <property type="entry name" value="PyrC_classI_B"/>
    <property type="match status" value="1"/>
</dbReference>
<feature type="binding site" evidence="6">
    <location>
        <position position="312"/>
    </location>
    <ligand>
        <name>Zn(2+)</name>
        <dbReference type="ChEBI" id="CHEBI:29105"/>
        <label>1</label>
    </ligand>
</feature>